<evidence type="ECO:0000313" key="1">
    <source>
        <dbReference type="EMBL" id="QSZ42004.1"/>
    </source>
</evidence>
<reference evidence="1" key="2">
    <citation type="submission" date="2021-04" db="EMBL/GenBank/DDBJ databases">
        <title>Isolation and characterization of a novel species of the genus Sulfurimonas.</title>
        <authorList>
            <person name="Fukui M."/>
        </authorList>
    </citation>
    <scope>NUCLEOTIDE SEQUENCE</scope>
    <source>
        <strain evidence="1">H1576</strain>
    </source>
</reference>
<dbReference type="Proteomes" id="UP000671852">
    <property type="component" value="Chromosome"/>
</dbReference>
<evidence type="ECO:0008006" key="3">
    <source>
        <dbReference type="Google" id="ProtNLM"/>
    </source>
</evidence>
<accession>A0A975B0I8</accession>
<reference evidence="1" key="1">
    <citation type="submission" date="2019-11" db="EMBL/GenBank/DDBJ databases">
        <authorList>
            <person name="Kojima H."/>
        </authorList>
    </citation>
    <scope>NUCLEOTIDE SEQUENCE</scope>
    <source>
        <strain evidence="1">H1576</strain>
    </source>
</reference>
<dbReference type="KEGG" id="saqt:GJV85_07745"/>
<name>A0A975B0I8_9BACT</name>
<dbReference type="RefSeq" id="WP_207560821.1">
    <property type="nucleotide sequence ID" value="NZ_CP046072.1"/>
</dbReference>
<proteinExistence type="predicted"/>
<protein>
    <recommendedName>
        <fullName evidence="3">BFD-like [2Fe-2S]-binding domain-containing protein</fullName>
    </recommendedName>
</protein>
<dbReference type="EMBL" id="CP046072">
    <property type="protein sequence ID" value="QSZ42004.1"/>
    <property type="molecule type" value="Genomic_DNA"/>
</dbReference>
<keyword evidence="2" id="KW-1185">Reference proteome</keyword>
<dbReference type="AlphaFoldDB" id="A0A975B0I8"/>
<evidence type="ECO:0000313" key="2">
    <source>
        <dbReference type="Proteomes" id="UP000671852"/>
    </source>
</evidence>
<organism evidence="1 2">
    <name type="scientific">Sulfurimonas aquatica</name>
    <dbReference type="NCBI Taxonomy" id="2672570"/>
    <lineage>
        <taxon>Bacteria</taxon>
        <taxon>Pseudomonadati</taxon>
        <taxon>Campylobacterota</taxon>
        <taxon>Epsilonproteobacteria</taxon>
        <taxon>Campylobacterales</taxon>
        <taxon>Sulfurimonadaceae</taxon>
        <taxon>Sulfurimonas</taxon>
    </lineage>
</organism>
<sequence length="72" mass="7997">MDIKTEICACNSLTIEDIATCIKENNFTTMEELLENQICPMGDKCESCRDEGINNDGLNIPMVLAMVKRGVL</sequence>
<gene>
    <name evidence="1" type="ORF">GJV85_07745</name>
</gene>